<sequence length="307" mass="32183">MTAHQDEQLAARLRRATAQAPASALDLDDVLHAARGKARRARAVTGVGVALALGLTGIGVAEVGPRLVSPSSEPAGRSAATGERLCPDGTALDVSFGEVGEPQPWVSRVQRMEVAADGRPGAWADVRPDDGSPWVHVLARTAPGWYRTVVLNRARELRHPLIPDGVRTLRGRAVIAPDDPATLVHSGSDPVVRSGSAPAAFDPRPGDVFLAYTAAQRATVDGAVGCRPESEPFVLTSTTVEEFDVVVRCAPQTEGLTGVGVVVAMALCPPDRLPEQARRHLESLLSGPQGEAARNEAIRMLGLPADG</sequence>
<organism evidence="2 3">
    <name type="scientific">Xylanimonas allomyrinae</name>
    <dbReference type="NCBI Taxonomy" id="2509459"/>
    <lineage>
        <taxon>Bacteria</taxon>
        <taxon>Bacillati</taxon>
        <taxon>Actinomycetota</taxon>
        <taxon>Actinomycetes</taxon>
        <taxon>Micrococcales</taxon>
        <taxon>Promicromonosporaceae</taxon>
        <taxon>Xylanimonas</taxon>
    </lineage>
</organism>
<gene>
    <name evidence="2" type="ORF">ET495_13425</name>
</gene>
<dbReference type="EMBL" id="CP035495">
    <property type="protein sequence ID" value="QAY64054.1"/>
    <property type="molecule type" value="Genomic_DNA"/>
</dbReference>
<accession>A0A4P6EMZ7</accession>
<evidence type="ECO:0000256" key="1">
    <source>
        <dbReference type="SAM" id="MobiDB-lite"/>
    </source>
</evidence>
<dbReference type="AlphaFoldDB" id="A0A4P6EMZ7"/>
<keyword evidence="3" id="KW-1185">Reference proteome</keyword>
<dbReference type="RefSeq" id="WP_129205213.1">
    <property type="nucleotide sequence ID" value="NZ_CP035495.1"/>
</dbReference>
<dbReference type="Proteomes" id="UP000291758">
    <property type="component" value="Chromosome"/>
</dbReference>
<dbReference type="OrthoDB" id="7376058at2"/>
<evidence type="ECO:0000313" key="3">
    <source>
        <dbReference type="Proteomes" id="UP000291758"/>
    </source>
</evidence>
<evidence type="ECO:0000313" key="2">
    <source>
        <dbReference type="EMBL" id="QAY64054.1"/>
    </source>
</evidence>
<protein>
    <submittedName>
        <fullName evidence="2">Uncharacterized protein</fullName>
    </submittedName>
</protein>
<feature type="region of interest" description="Disordered" evidence="1">
    <location>
        <begin position="65"/>
        <end position="84"/>
    </location>
</feature>
<dbReference type="KEGG" id="xyl:ET495_13425"/>
<reference evidence="2 3" key="1">
    <citation type="submission" date="2019-01" db="EMBL/GenBank/DDBJ databases">
        <title>Genome sequencing of strain 2JSPR-7.</title>
        <authorList>
            <person name="Heo J."/>
            <person name="Kim S.-J."/>
            <person name="Kim J.-S."/>
            <person name="Hong S.-B."/>
            <person name="Kwon S.-W."/>
        </authorList>
    </citation>
    <scope>NUCLEOTIDE SEQUENCE [LARGE SCALE GENOMIC DNA]</scope>
    <source>
        <strain evidence="2 3">2JSPR-7</strain>
    </source>
</reference>
<proteinExistence type="predicted"/>
<name>A0A4P6EMZ7_9MICO</name>